<dbReference type="AlphaFoldDB" id="G7H7I3"/>
<sequence length="309" mass="34516">MDHFPFDGEGILRIADAKACGIDPRQIYQAERDQRLVRVMPGVYVLPVERRPEQRHRLRVLAAQLPPATVVSHSSAAVVHGLGMLRPDLDQLHLTSVRGAAGYRRKMRYLHPGRLGEDDIVEVDGVPVTSKERTAFDVARSSRWGFAGALSVFDSALRAKADRAVMEQFCLSRQAGVGVARRALALADARAENPGESWSRAQMIQAGISSPRLQTDVFDRHGTFLARPDFDWIDEAGAIKLVGEFDGLGKYLDYLRPGETAEDVIRREKEREGRLRDMEILVVRWTWKDLMARAVAALVSKNLRLVGLV</sequence>
<gene>
    <name evidence="2" type="ORF">GOARA_088_00720</name>
</gene>
<protein>
    <recommendedName>
        <fullName evidence="1">AbiEi antitoxin N-terminal domain-containing protein</fullName>
    </recommendedName>
</protein>
<dbReference type="OrthoDB" id="5517693at2"/>
<comment type="caution">
    <text evidence="2">The sequence shown here is derived from an EMBL/GenBank/DDBJ whole genome shotgun (WGS) entry which is preliminary data.</text>
</comment>
<evidence type="ECO:0000313" key="2">
    <source>
        <dbReference type="EMBL" id="GAB11808.1"/>
    </source>
</evidence>
<evidence type="ECO:0000259" key="1">
    <source>
        <dbReference type="Pfam" id="PF13338"/>
    </source>
</evidence>
<accession>G7H7I3</accession>
<dbReference type="EMBL" id="BAEE01000088">
    <property type="protein sequence ID" value="GAB11808.1"/>
    <property type="molecule type" value="Genomic_DNA"/>
</dbReference>
<dbReference type="Pfam" id="PF13338">
    <property type="entry name" value="AbiEi_4"/>
    <property type="match status" value="1"/>
</dbReference>
<keyword evidence="3" id="KW-1185">Reference proteome</keyword>
<feature type="domain" description="AbiEi antitoxin N-terminal" evidence="1">
    <location>
        <begin position="10"/>
        <end position="47"/>
    </location>
</feature>
<dbReference type="Proteomes" id="UP000035088">
    <property type="component" value="Unassembled WGS sequence"/>
</dbReference>
<proteinExistence type="predicted"/>
<dbReference type="STRING" id="1073574.GOARA_088_00720"/>
<dbReference type="RefSeq" id="WP_007323882.1">
    <property type="nucleotide sequence ID" value="NZ_BAEE01000088.1"/>
</dbReference>
<name>G7H7I3_9ACTN</name>
<organism evidence="2 3">
    <name type="scientific">Gordonia araii NBRC 100433</name>
    <dbReference type="NCBI Taxonomy" id="1073574"/>
    <lineage>
        <taxon>Bacteria</taxon>
        <taxon>Bacillati</taxon>
        <taxon>Actinomycetota</taxon>
        <taxon>Actinomycetes</taxon>
        <taxon>Mycobacteriales</taxon>
        <taxon>Gordoniaceae</taxon>
        <taxon>Gordonia</taxon>
    </lineage>
</organism>
<dbReference type="InterPro" id="IPR025159">
    <property type="entry name" value="AbiEi_N"/>
</dbReference>
<evidence type="ECO:0000313" key="3">
    <source>
        <dbReference type="Proteomes" id="UP000035088"/>
    </source>
</evidence>
<reference evidence="2 3" key="1">
    <citation type="submission" date="2011-11" db="EMBL/GenBank/DDBJ databases">
        <title>Whole genome shotgun sequence of Gordonia araii NBRC 100433.</title>
        <authorList>
            <person name="Yoshida Y."/>
            <person name="Hosoyama A."/>
            <person name="Tsuchikane K."/>
            <person name="Katsumata H."/>
            <person name="Yamazaki S."/>
            <person name="Fujita N."/>
        </authorList>
    </citation>
    <scope>NUCLEOTIDE SEQUENCE [LARGE SCALE GENOMIC DNA]</scope>
    <source>
        <strain evidence="2 3">NBRC 100433</strain>
    </source>
</reference>